<gene>
    <name evidence="1" type="ORF">IPJ48_14735</name>
</gene>
<dbReference type="SUPFAM" id="SSF52141">
    <property type="entry name" value="Uracil-DNA glycosylase-like"/>
    <property type="match status" value="1"/>
</dbReference>
<dbReference type="Proteomes" id="UP000886602">
    <property type="component" value="Unassembled WGS sequence"/>
</dbReference>
<evidence type="ECO:0000313" key="2">
    <source>
        <dbReference type="Proteomes" id="UP000886602"/>
    </source>
</evidence>
<reference evidence="1" key="1">
    <citation type="submission" date="2020-10" db="EMBL/GenBank/DDBJ databases">
        <title>Connecting structure to function with the recovery of over 1000 high-quality activated sludge metagenome-assembled genomes encoding full-length rRNA genes using long-read sequencing.</title>
        <authorList>
            <person name="Singleton C.M."/>
            <person name="Petriglieri F."/>
            <person name="Kristensen J.M."/>
            <person name="Kirkegaard R.H."/>
            <person name="Michaelsen T.Y."/>
            <person name="Andersen M.H."/>
            <person name="Karst S.M."/>
            <person name="Dueholm M.S."/>
            <person name="Nielsen P.H."/>
            <person name="Albertsen M."/>
        </authorList>
    </citation>
    <scope>NUCLEOTIDE SEQUENCE</scope>
    <source>
        <strain evidence="1">EsbW_18-Q3-R4-48_MAXAC.044</strain>
    </source>
</reference>
<dbReference type="InterPro" id="IPR036895">
    <property type="entry name" value="Uracil-DNA_glycosylase-like_sf"/>
</dbReference>
<evidence type="ECO:0000313" key="1">
    <source>
        <dbReference type="EMBL" id="MBK7424225.1"/>
    </source>
</evidence>
<proteinExistence type="predicted"/>
<dbReference type="EMBL" id="JADJNC010000025">
    <property type="protein sequence ID" value="MBK7424225.1"/>
    <property type="molecule type" value="Genomic_DNA"/>
</dbReference>
<name>A0A9D7F8R1_9RHOO</name>
<dbReference type="AlphaFoldDB" id="A0A9D7F8R1"/>
<protein>
    <recommendedName>
        <fullName evidence="3">Uracil-DNA glycosylase-like domain-containing protein</fullName>
    </recommendedName>
</protein>
<evidence type="ECO:0008006" key="3">
    <source>
        <dbReference type="Google" id="ProtNLM"/>
    </source>
</evidence>
<organism evidence="1 2">
    <name type="scientific">Candidatus Propionivibrio dominans</name>
    <dbReference type="NCBI Taxonomy" id="2954373"/>
    <lineage>
        <taxon>Bacteria</taxon>
        <taxon>Pseudomonadati</taxon>
        <taxon>Pseudomonadota</taxon>
        <taxon>Betaproteobacteria</taxon>
        <taxon>Rhodocyclales</taxon>
        <taxon>Rhodocyclaceae</taxon>
        <taxon>Propionivibrio</taxon>
    </lineage>
</organism>
<comment type="caution">
    <text evidence="1">The sequence shown here is derived from an EMBL/GenBank/DDBJ whole genome shotgun (WGS) entry which is preliminary data.</text>
</comment>
<accession>A0A9D7F8R1</accession>
<sequence length="205" mass="22663">MLIVLSVQWRNRQKAAGHVIPRTTSDKYLTEMPINPIDQNRPWVGVNYSHRRIFVLGESYTGTYEGDLEYDDSYMDALLAGTPVLGPDLFLKMADKLGMSLAELWHQVAFTNMALGSIGATNSSKVTLAQLRAGRPRLEKLLLMHSPRGVLILGAKTGKAAASVCQKLGIAHRSVYHPSGVNNRNPRTACTPDMLKDAWNYLLGQ</sequence>